<proteinExistence type="predicted"/>
<organism evidence="2 3">
    <name type="scientific">Nephila pilipes</name>
    <name type="common">Giant wood spider</name>
    <name type="synonym">Nephila maculata</name>
    <dbReference type="NCBI Taxonomy" id="299642"/>
    <lineage>
        <taxon>Eukaryota</taxon>
        <taxon>Metazoa</taxon>
        <taxon>Ecdysozoa</taxon>
        <taxon>Arthropoda</taxon>
        <taxon>Chelicerata</taxon>
        <taxon>Arachnida</taxon>
        <taxon>Araneae</taxon>
        <taxon>Araneomorphae</taxon>
        <taxon>Entelegynae</taxon>
        <taxon>Araneoidea</taxon>
        <taxon>Nephilidae</taxon>
        <taxon>Nephila</taxon>
    </lineage>
</organism>
<reference evidence="2" key="1">
    <citation type="submission" date="2020-08" db="EMBL/GenBank/DDBJ databases">
        <title>Multicomponent nature underlies the extraordinary mechanical properties of spider dragline silk.</title>
        <authorList>
            <person name="Kono N."/>
            <person name="Nakamura H."/>
            <person name="Mori M."/>
            <person name="Yoshida Y."/>
            <person name="Ohtoshi R."/>
            <person name="Malay A.D."/>
            <person name="Moran D.A.P."/>
            <person name="Tomita M."/>
            <person name="Numata K."/>
            <person name="Arakawa K."/>
        </authorList>
    </citation>
    <scope>NUCLEOTIDE SEQUENCE</scope>
</reference>
<dbReference type="EMBL" id="BMAW01016570">
    <property type="protein sequence ID" value="GFT49748.1"/>
    <property type="molecule type" value="Genomic_DNA"/>
</dbReference>
<comment type="caution">
    <text evidence="2">The sequence shown here is derived from an EMBL/GenBank/DDBJ whole genome shotgun (WGS) entry which is preliminary data.</text>
</comment>
<dbReference type="AlphaFoldDB" id="A0A8X6P4D8"/>
<protein>
    <submittedName>
        <fullName evidence="2">Uncharacterized protein</fullName>
    </submittedName>
</protein>
<feature type="compositionally biased region" description="Polar residues" evidence="1">
    <location>
        <begin position="1"/>
        <end position="12"/>
    </location>
</feature>
<accession>A0A8X6P4D8</accession>
<evidence type="ECO:0000313" key="2">
    <source>
        <dbReference type="EMBL" id="GFT49748.1"/>
    </source>
</evidence>
<gene>
    <name evidence="2" type="ORF">NPIL_245051</name>
</gene>
<feature type="region of interest" description="Disordered" evidence="1">
    <location>
        <begin position="1"/>
        <end position="23"/>
    </location>
</feature>
<keyword evidence="3" id="KW-1185">Reference proteome</keyword>
<name>A0A8X6P4D8_NEPPI</name>
<dbReference type="Proteomes" id="UP000887013">
    <property type="component" value="Unassembled WGS sequence"/>
</dbReference>
<sequence>MISEGSTEFSNNYEREYRSKRRPQVRLNWRKRSAPSLDLGTRKMTRREAADESGRWAMQSSVNLSSLSSSSELLTTLILTPNNLLYLKSALLRLYQFHLKLRPPPHHCYIKACFL</sequence>
<evidence type="ECO:0000313" key="3">
    <source>
        <dbReference type="Proteomes" id="UP000887013"/>
    </source>
</evidence>
<evidence type="ECO:0000256" key="1">
    <source>
        <dbReference type="SAM" id="MobiDB-lite"/>
    </source>
</evidence>